<comment type="caution">
    <text evidence="2">The sequence shown here is derived from an EMBL/GenBank/DDBJ whole genome shotgun (WGS) entry which is preliminary data.</text>
</comment>
<accession>A0A923KGF8</accession>
<reference evidence="2" key="1">
    <citation type="submission" date="2020-08" db="EMBL/GenBank/DDBJ databases">
        <title>Hyunsoonleella sp. strain SJ7 genome sequencing and assembly.</title>
        <authorList>
            <person name="Kim I."/>
        </authorList>
    </citation>
    <scope>NUCLEOTIDE SEQUENCE</scope>
    <source>
        <strain evidence="2">SJ7</strain>
    </source>
</reference>
<evidence type="ECO:0008006" key="4">
    <source>
        <dbReference type="Google" id="ProtNLM"/>
    </source>
</evidence>
<evidence type="ECO:0000256" key="1">
    <source>
        <dbReference type="SAM" id="SignalP"/>
    </source>
</evidence>
<proteinExistence type="predicted"/>
<protein>
    <recommendedName>
        <fullName evidence="4">DUF4625 domain-containing protein</fullName>
    </recommendedName>
</protein>
<name>A0A923KGF8_9FLAO</name>
<sequence length="125" mass="14429">MMSLKFITPLFLFILLFTHCANDDMPEEAVEIRLSNVSQFDYKNITVNSTNFEDLEAGKTSTYKTFDLAYRYGFVELEIDGATYTIQPIDYVGETPLKKGKYTYQIDANDSMEQYGKLILIFVED</sequence>
<dbReference type="EMBL" id="JACNMF010000002">
    <property type="protein sequence ID" value="MBC3758196.1"/>
    <property type="molecule type" value="Genomic_DNA"/>
</dbReference>
<feature type="signal peptide" evidence="1">
    <location>
        <begin position="1"/>
        <end position="21"/>
    </location>
</feature>
<dbReference type="RefSeq" id="WP_186560734.1">
    <property type="nucleotide sequence ID" value="NZ_JACNMF010000002.1"/>
</dbReference>
<keyword evidence="1" id="KW-0732">Signal</keyword>
<dbReference type="AlphaFoldDB" id="A0A923KGF8"/>
<feature type="chain" id="PRO_5037433987" description="DUF4625 domain-containing protein" evidence="1">
    <location>
        <begin position="22"/>
        <end position="125"/>
    </location>
</feature>
<organism evidence="2 3">
    <name type="scientific">Hyunsoonleella aquatilis</name>
    <dbReference type="NCBI Taxonomy" id="2762758"/>
    <lineage>
        <taxon>Bacteria</taxon>
        <taxon>Pseudomonadati</taxon>
        <taxon>Bacteroidota</taxon>
        <taxon>Flavobacteriia</taxon>
        <taxon>Flavobacteriales</taxon>
        <taxon>Flavobacteriaceae</taxon>
    </lineage>
</organism>
<evidence type="ECO:0000313" key="3">
    <source>
        <dbReference type="Proteomes" id="UP000656244"/>
    </source>
</evidence>
<dbReference type="Proteomes" id="UP000656244">
    <property type="component" value="Unassembled WGS sequence"/>
</dbReference>
<gene>
    <name evidence="2" type="ORF">H7U19_07265</name>
</gene>
<keyword evidence="3" id="KW-1185">Reference proteome</keyword>
<evidence type="ECO:0000313" key="2">
    <source>
        <dbReference type="EMBL" id="MBC3758196.1"/>
    </source>
</evidence>